<feature type="compositionally biased region" description="Basic and acidic residues" evidence="5">
    <location>
        <begin position="9"/>
        <end position="23"/>
    </location>
</feature>
<dbReference type="Proteomes" id="UP001500506">
    <property type="component" value="Unassembled WGS sequence"/>
</dbReference>
<sequence length="247" mass="26629">MTDGPDDEQPTREELRTPAELRRAGEPTLAEDLLLLLFQPRSGTIAGENHLFYVLAGAVLADLALRGHVRSTATRTGSMVVHAVEDRVPADDTLHSTWAYVSEKPRGVQTVLAATGPRLRAPLLARLVERGDIREEARTALGLFDTTALVEGRTGRRADLLQRVRDVLVDGVEPQPRIAALAALISGSGTLPQFYRDIPWSTPVITRAKQLEQGNWGAGATAEAVARTVTAIVVSNVIIAATVLPRI</sequence>
<evidence type="ECO:0000256" key="2">
    <source>
        <dbReference type="ARBA" id="ARBA00023034"/>
    </source>
</evidence>
<evidence type="ECO:0008006" key="8">
    <source>
        <dbReference type="Google" id="ProtNLM"/>
    </source>
</evidence>
<organism evidence="6 7">
    <name type="scientific">Agromyces humatus</name>
    <dbReference type="NCBI Taxonomy" id="279573"/>
    <lineage>
        <taxon>Bacteria</taxon>
        <taxon>Bacillati</taxon>
        <taxon>Actinomycetota</taxon>
        <taxon>Actinomycetes</taxon>
        <taxon>Micrococcales</taxon>
        <taxon>Microbacteriaceae</taxon>
        <taxon>Agromyces</taxon>
    </lineage>
</organism>
<evidence type="ECO:0000256" key="3">
    <source>
        <dbReference type="ARBA" id="ARBA00023121"/>
    </source>
</evidence>
<comment type="subcellular location">
    <subcellularLocation>
        <location evidence="1">Golgi apparatus membrane</location>
        <topology evidence="1">Peripheral membrane protein</topology>
        <orientation evidence="1">Cytoplasmic side</orientation>
    </subcellularLocation>
</comment>
<proteinExistence type="predicted"/>
<accession>A0ABP4WUH7</accession>
<keyword evidence="4" id="KW-0472">Membrane</keyword>
<dbReference type="InterPro" id="IPR038261">
    <property type="entry name" value="GPP34-like_sf"/>
</dbReference>
<dbReference type="EMBL" id="BAAANH010000004">
    <property type="protein sequence ID" value="GAA1760362.1"/>
    <property type="molecule type" value="Genomic_DNA"/>
</dbReference>
<evidence type="ECO:0000256" key="5">
    <source>
        <dbReference type="SAM" id="MobiDB-lite"/>
    </source>
</evidence>
<gene>
    <name evidence="6" type="ORF">GCM10009747_19260</name>
</gene>
<keyword evidence="2" id="KW-0333">Golgi apparatus</keyword>
<keyword evidence="7" id="KW-1185">Reference proteome</keyword>
<evidence type="ECO:0000256" key="4">
    <source>
        <dbReference type="ARBA" id="ARBA00023136"/>
    </source>
</evidence>
<dbReference type="InterPro" id="IPR008628">
    <property type="entry name" value="GPP34-like"/>
</dbReference>
<name>A0ABP4WUH7_9MICO</name>
<feature type="region of interest" description="Disordered" evidence="5">
    <location>
        <begin position="1"/>
        <end position="23"/>
    </location>
</feature>
<evidence type="ECO:0000313" key="7">
    <source>
        <dbReference type="Proteomes" id="UP001500506"/>
    </source>
</evidence>
<comment type="caution">
    <text evidence="6">The sequence shown here is derived from an EMBL/GenBank/DDBJ whole genome shotgun (WGS) entry which is preliminary data.</text>
</comment>
<evidence type="ECO:0000313" key="6">
    <source>
        <dbReference type="EMBL" id="GAA1760362.1"/>
    </source>
</evidence>
<protein>
    <recommendedName>
        <fullName evidence="8">GPP34 family phosphoprotein</fullName>
    </recommendedName>
</protein>
<keyword evidence="3" id="KW-0446">Lipid-binding</keyword>
<reference evidence="7" key="1">
    <citation type="journal article" date="2019" name="Int. J. Syst. Evol. Microbiol.">
        <title>The Global Catalogue of Microorganisms (GCM) 10K type strain sequencing project: providing services to taxonomists for standard genome sequencing and annotation.</title>
        <authorList>
            <consortium name="The Broad Institute Genomics Platform"/>
            <consortium name="The Broad Institute Genome Sequencing Center for Infectious Disease"/>
            <person name="Wu L."/>
            <person name="Ma J."/>
        </authorList>
    </citation>
    <scope>NUCLEOTIDE SEQUENCE [LARGE SCALE GENOMIC DNA]</scope>
    <source>
        <strain evidence="7">JCM 14319</strain>
    </source>
</reference>
<evidence type="ECO:0000256" key="1">
    <source>
        <dbReference type="ARBA" id="ARBA00004255"/>
    </source>
</evidence>
<dbReference type="Gene3D" id="1.10.3630.10">
    <property type="entry name" value="yeast vps74-n-term truncation variant domain like"/>
    <property type="match status" value="1"/>
</dbReference>
<dbReference type="RefSeq" id="WP_232497860.1">
    <property type="nucleotide sequence ID" value="NZ_BAAANH010000004.1"/>
</dbReference>
<dbReference type="Pfam" id="PF05719">
    <property type="entry name" value="GPP34"/>
    <property type="match status" value="1"/>
</dbReference>